<dbReference type="PANTHER" id="PTHR35737:SF1">
    <property type="entry name" value="CRYPTIC LOCI REGULATOR"/>
    <property type="match status" value="1"/>
</dbReference>
<accession>A0A8T1R0C0</accession>
<feature type="region of interest" description="Disordered" evidence="1">
    <location>
        <begin position="29"/>
        <end position="53"/>
    </location>
</feature>
<proteinExistence type="predicted"/>
<dbReference type="PANTHER" id="PTHR35737">
    <property type="entry name" value="CRYPTIC LOCI REGULATOR"/>
    <property type="match status" value="1"/>
</dbReference>
<evidence type="ECO:0000313" key="3">
    <source>
        <dbReference type="Proteomes" id="UP000811609"/>
    </source>
</evidence>
<sequence length="187" mass="21392">MNSATTSCEADEWELYNDDGFVYKRKKRRLDPAAAAQTPSNTDPEAEERNQRERKRATLLKLKARYQSEIDRWELLSDALRAMEEKYRHCQSQSSVRQQQLSEREEKEPTASFSASSLHLPEFVNGSLVDELLLQVEAEEAVIHDVSHLCDVAEAMCSAQEERLKQSLIDLPIWASPHELIASLCDN</sequence>
<feature type="region of interest" description="Disordered" evidence="1">
    <location>
        <begin position="91"/>
        <end position="113"/>
    </location>
</feature>
<dbReference type="AlphaFoldDB" id="A0A8T1R0C0"/>
<comment type="caution">
    <text evidence="2">The sequence shown here is derived from an EMBL/GenBank/DDBJ whole genome shotgun (WGS) entry which is preliminary data.</text>
</comment>
<organism evidence="2 3">
    <name type="scientific">Carya illinoinensis</name>
    <name type="common">Pecan</name>
    <dbReference type="NCBI Taxonomy" id="32201"/>
    <lineage>
        <taxon>Eukaryota</taxon>
        <taxon>Viridiplantae</taxon>
        <taxon>Streptophyta</taxon>
        <taxon>Embryophyta</taxon>
        <taxon>Tracheophyta</taxon>
        <taxon>Spermatophyta</taxon>
        <taxon>Magnoliopsida</taxon>
        <taxon>eudicotyledons</taxon>
        <taxon>Gunneridae</taxon>
        <taxon>Pentapetalae</taxon>
        <taxon>rosids</taxon>
        <taxon>fabids</taxon>
        <taxon>Fagales</taxon>
        <taxon>Juglandaceae</taxon>
        <taxon>Carya</taxon>
    </lineage>
</organism>
<dbReference type="EMBL" id="CM031811">
    <property type="protein sequence ID" value="KAG6659581.1"/>
    <property type="molecule type" value="Genomic_DNA"/>
</dbReference>
<feature type="compositionally biased region" description="Low complexity" evidence="1">
    <location>
        <begin position="91"/>
        <end position="101"/>
    </location>
</feature>
<dbReference type="Proteomes" id="UP000811609">
    <property type="component" value="Chromosome 3"/>
</dbReference>
<name>A0A8T1R0C0_CARIL</name>
<reference evidence="2" key="1">
    <citation type="submission" date="2020-12" db="EMBL/GenBank/DDBJ databases">
        <title>WGS assembly of Carya illinoinensis cv. Pawnee.</title>
        <authorList>
            <person name="Platts A."/>
            <person name="Shu S."/>
            <person name="Wright S."/>
            <person name="Barry K."/>
            <person name="Edger P."/>
            <person name="Pires J.C."/>
            <person name="Schmutz J."/>
        </authorList>
    </citation>
    <scope>NUCLEOTIDE SEQUENCE</scope>
    <source>
        <tissue evidence="2">Leaf</tissue>
    </source>
</reference>
<evidence type="ECO:0000256" key="1">
    <source>
        <dbReference type="SAM" id="MobiDB-lite"/>
    </source>
</evidence>
<protein>
    <submittedName>
        <fullName evidence="2">Uncharacterized protein</fullName>
    </submittedName>
</protein>
<gene>
    <name evidence="2" type="ORF">CIPAW_03G045600</name>
</gene>
<keyword evidence="3" id="KW-1185">Reference proteome</keyword>
<evidence type="ECO:0000313" key="2">
    <source>
        <dbReference type="EMBL" id="KAG6659581.1"/>
    </source>
</evidence>